<dbReference type="PROSITE" id="PS51318">
    <property type="entry name" value="TAT"/>
    <property type="match status" value="1"/>
</dbReference>
<comment type="caution">
    <text evidence="7">The sequence shown here is derived from an EMBL/GenBank/DDBJ whole genome shotgun (WGS) entry which is preliminary data.</text>
</comment>
<dbReference type="GO" id="GO:0020037">
    <property type="term" value="F:heme binding"/>
    <property type="evidence" value="ECO:0007669"/>
    <property type="project" value="TreeGrafter"/>
</dbReference>
<dbReference type="RefSeq" id="WP_207337563.1">
    <property type="nucleotide sequence ID" value="NZ_JAFMYU010000021.1"/>
</dbReference>
<dbReference type="GO" id="GO:0008482">
    <property type="term" value="F:sulfite oxidase activity"/>
    <property type="evidence" value="ECO:0007669"/>
    <property type="project" value="TreeGrafter"/>
</dbReference>
<dbReference type="PRINTS" id="PR00407">
    <property type="entry name" value="EUMOPTERIN"/>
</dbReference>
<evidence type="ECO:0000259" key="5">
    <source>
        <dbReference type="Pfam" id="PF00174"/>
    </source>
</evidence>
<dbReference type="InterPro" id="IPR008335">
    <property type="entry name" value="Mopterin_OxRdtase_euk"/>
</dbReference>
<dbReference type="InterPro" id="IPR000572">
    <property type="entry name" value="OxRdtase_Mopterin-bd_dom"/>
</dbReference>
<keyword evidence="2" id="KW-0500">Molybdenum</keyword>
<dbReference type="GO" id="GO:0006790">
    <property type="term" value="P:sulfur compound metabolic process"/>
    <property type="evidence" value="ECO:0007669"/>
    <property type="project" value="TreeGrafter"/>
</dbReference>
<dbReference type="SUPFAM" id="SSF56524">
    <property type="entry name" value="Oxidoreductase molybdopterin-binding domain"/>
    <property type="match status" value="1"/>
</dbReference>
<evidence type="ECO:0000313" key="8">
    <source>
        <dbReference type="Proteomes" id="UP000664795"/>
    </source>
</evidence>
<dbReference type="EMBL" id="JAFMYU010000021">
    <property type="protein sequence ID" value="MBO0933598.1"/>
    <property type="molecule type" value="Genomic_DNA"/>
</dbReference>
<dbReference type="InterPro" id="IPR036374">
    <property type="entry name" value="OxRdtase_Mopterin-bd_sf"/>
</dbReference>
<dbReference type="CDD" id="cd02110">
    <property type="entry name" value="SO_family_Moco_dimer"/>
    <property type="match status" value="1"/>
</dbReference>
<gene>
    <name evidence="7" type="ORF">J2I48_21495</name>
</gene>
<dbReference type="SUPFAM" id="SSF81296">
    <property type="entry name" value="E set domains"/>
    <property type="match status" value="1"/>
</dbReference>
<sequence>MNNDASSLFNRRGFLKAGSLSTLTALLGTNIVFADRLPRHYLPLVFDQIDENGSGPVDPMATKNKNLVVLNDKPWNVETPAYLLDDAVTPADKLFIRNNGLMPEKLDAAGWTLTINGESVKAPRTYTLAELKTKFKPHTYQLVMECAGNGRSGFVPKTAGNQWTEGGVGCAEWTGVRLKDVLADVGLTNSAVYIGYYGKDLHLSGDPAQPVISRGVPIAKALEDETLLAWAMNGQDIPPVHGYPLRLVVGGWPASVSGKWLHTIAVRNKVHDGAKMTGKSYRVPIHPVVPGVDPPASDFKIIESMPVKSLITSPKTGLELPLGKPLALRGHAWAGDRAVKSVAVSIDFGATWQPANLKDPKNRLAWQHWTAEVNPPLSGYYEVWVRATDEAGVSQPMVMPQWNPEGYCNNACHRIAINVVGQ</sequence>
<proteinExistence type="predicted"/>
<evidence type="ECO:0000256" key="1">
    <source>
        <dbReference type="ARBA" id="ARBA00001924"/>
    </source>
</evidence>
<accession>A0A939G9B0</accession>
<dbReference type="GO" id="GO:0043546">
    <property type="term" value="F:molybdopterin cofactor binding"/>
    <property type="evidence" value="ECO:0007669"/>
    <property type="project" value="TreeGrafter"/>
</dbReference>
<keyword evidence="3" id="KW-0479">Metal-binding</keyword>
<dbReference type="Pfam" id="PF00174">
    <property type="entry name" value="Oxidored_molyb"/>
    <property type="match status" value="1"/>
</dbReference>
<keyword evidence="8" id="KW-1185">Reference proteome</keyword>
<evidence type="ECO:0000256" key="3">
    <source>
        <dbReference type="ARBA" id="ARBA00022723"/>
    </source>
</evidence>
<dbReference type="GO" id="GO:0030151">
    <property type="term" value="F:molybdenum ion binding"/>
    <property type="evidence" value="ECO:0007669"/>
    <property type="project" value="InterPro"/>
</dbReference>
<keyword evidence="4" id="KW-0560">Oxidoreductase</keyword>
<evidence type="ECO:0000256" key="2">
    <source>
        <dbReference type="ARBA" id="ARBA00022505"/>
    </source>
</evidence>
<dbReference type="InterPro" id="IPR006311">
    <property type="entry name" value="TAT_signal"/>
</dbReference>
<comment type="cofactor">
    <cofactor evidence="1">
        <name>Mo-molybdopterin</name>
        <dbReference type="ChEBI" id="CHEBI:71302"/>
    </cofactor>
</comment>
<name>A0A939G9B0_9BACT</name>
<dbReference type="AlphaFoldDB" id="A0A939G9B0"/>
<dbReference type="Gene3D" id="3.90.420.10">
    <property type="entry name" value="Oxidoreductase, molybdopterin-binding domain"/>
    <property type="match status" value="1"/>
</dbReference>
<dbReference type="Proteomes" id="UP000664795">
    <property type="component" value="Unassembled WGS sequence"/>
</dbReference>
<feature type="domain" description="Moybdenum cofactor oxidoreductase dimerisation" evidence="6">
    <location>
        <begin position="301"/>
        <end position="419"/>
    </location>
</feature>
<dbReference type="Pfam" id="PF03404">
    <property type="entry name" value="Mo-co_dimer"/>
    <property type="match status" value="1"/>
</dbReference>
<dbReference type="Gene3D" id="2.60.40.650">
    <property type="match status" value="1"/>
</dbReference>
<organism evidence="7 8">
    <name type="scientific">Fibrella aquatilis</name>
    <dbReference type="NCBI Taxonomy" id="2817059"/>
    <lineage>
        <taxon>Bacteria</taxon>
        <taxon>Pseudomonadati</taxon>
        <taxon>Bacteroidota</taxon>
        <taxon>Cytophagia</taxon>
        <taxon>Cytophagales</taxon>
        <taxon>Spirosomataceae</taxon>
        <taxon>Fibrella</taxon>
    </lineage>
</organism>
<evidence type="ECO:0000256" key="4">
    <source>
        <dbReference type="ARBA" id="ARBA00023002"/>
    </source>
</evidence>
<dbReference type="PANTHER" id="PTHR19372:SF7">
    <property type="entry name" value="SULFITE OXIDASE, MITOCHONDRIAL"/>
    <property type="match status" value="1"/>
</dbReference>
<dbReference type="PANTHER" id="PTHR19372">
    <property type="entry name" value="SULFITE REDUCTASE"/>
    <property type="match status" value="1"/>
</dbReference>
<dbReference type="InterPro" id="IPR014756">
    <property type="entry name" value="Ig_E-set"/>
</dbReference>
<reference evidence="7 8" key="1">
    <citation type="submission" date="2021-03" db="EMBL/GenBank/DDBJ databases">
        <title>Fibrella sp. HMF5036 genome sequencing and assembly.</title>
        <authorList>
            <person name="Kang H."/>
            <person name="Kim H."/>
            <person name="Bae S."/>
            <person name="Joh K."/>
        </authorList>
    </citation>
    <scope>NUCLEOTIDE SEQUENCE [LARGE SCALE GENOMIC DNA]</scope>
    <source>
        <strain evidence="7 8">HMF5036</strain>
    </source>
</reference>
<protein>
    <submittedName>
        <fullName evidence="7">Sulfite oxidase</fullName>
    </submittedName>
</protein>
<evidence type="ECO:0000259" key="6">
    <source>
        <dbReference type="Pfam" id="PF03404"/>
    </source>
</evidence>
<evidence type="ECO:0000313" key="7">
    <source>
        <dbReference type="EMBL" id="MBO0933598.1"/>
    </source>
</evidence>
<dbReference type="InterPro" id="IPR005066">
    <property type="entry name" value="MoCF_OxRdtse_dimer"/>
</dbReference>
<feature type="domain" description="Oxidoreductase molybdopterin-binding" evidence="5">
    <location>
        <begin position="102"/>
        <end position="273"/>
    </location>
</feature>